<evidence type="ECO:0000313" key="10">
    <source>
        <dbReference type="Proteomes" id="UP000233248"/>
    </source>
</evidence>
<keyword evidence="10" id="KW-1185">Reference proteome</keyword>
<evidence type="ECO:0000256" key="2">
    <source>
        <dbReference type="ARBA" id="ARBA00022448"/>
    </source>
</evidence>
<accession>A0A2N1J3H4</accession>
<dbReference type="NCBIfam" id="NF045469">
    <property type="entry name" value="Opp1B"/>
    <property type="match status" value="1"/>
</dbReference>
<dbReference type="Gene3D" id="1.10.3720.10">
    <property type="entry name" value="MetI-like"/>
    <property type="match status" value="1"/>
</dbReference>
<feature type="domain" description="ABC transmembrane type-1" evidence="8">
    <location>
        <begin position="98"/>
        <end position="294"/>
    </location>
</feature>
<keyword evidence="5 7" id="KW-1133">Transmembrane helix</keyword>
<evidence type="ECO:0000259" key="8">
    <source>
        <dbReference type="PROSITE" id="PS50928"/>
    </source>
</evidence>
<evidence type="ECO:0000256" key="6">
    <source>
        <dbReference type="ARBA" id="ARBA00023136"/>
    </source>
</evidence>
<organism evidence="9 10">
    <name type="scientific">Malaciobacter halophilus</name>
    <dbReference type="NCBI Taxonomy" id="197482"/>
    <lineage>
        <taxon>Bacteria</taxon>
        <taxon>Pseudomonadati</taxon>
        <taxon>Campylobacterota</taxon>
        <taxon>Epsilonproteobacteria</taxon>
        <taxon>Campylobacterales</taxon>
        <taxon>Arcobacteraceae</taxon>
        <taxon>Malaciobacter</taxon>
    </lineage>
</organism>
<comment type="similarity">
    <text evidence="7">Belongs to the binding-protein-dependent transport system permease family.</text>
</comment>
<keyword evidence="4 7" id="KW-0812">Transmembrane</keyword>
<comment type="caution">
    <text evidence="9">The sequence shown here is derived from an EMBL/GenBank/DDBJ whole genome shotgun (WGS) entry which is preliminary data.</text>
</comment>
<evidence type="ECO:0000256" key="5">
    <source>
        <dbReference type="ARBA" id="ARBA00022989"/>
    </source>
</evidence>
<protein>
    <submittedName>
        <fullName evidence="9">Nickel ABC transporter permease subunit NikB</fullName>
    </submittedName>
</protein>
<dbReference type="SUPFAM" id="SSF161098">
    <property type="entry name" value="MetI-like"/>
    <property type="match status" value="1"/>
</dbReference>
<dbReference type="OrthoDB" id="9778910at2"/>
<sequence>MIRYIIKRVLLIVPLLLGVSIVCFILVNLNPSSPAEVTLRINNITVTPQAIEETKKELGLNKPLVQQYIQWIKNLLNADLGTSYETKQPVFDELIQALPVTIYLSFSAILLIAIFGFTIGVLCAVYENSYFDKLARVFIFTSAAMPSFWLALLLIWLFSLKFNIFPSSGLDGIKSIVLPAITLAVAYISTFIRIIRNSLIQIKSSLFITYAKARGLNKFEILKHKIKNIINPFIVALAMSIPKLFAGTVIIENIFGLPGLGRLCVHAIFARDYPIIQSYILFIAILFIIFNLIADIWLQVRDPRLRV</sequence>
<dbReference type="InterPro" id="IPR000515">
    <property type="entry name" value="MetI-like"/>
</dbReference>
<evidence type="ECO:0000256" key="7">
    <source>
        <dbReference type="RuleBase" id="RU363032"/>
    </source>
</evidence>
<dbReference type="RefSeq" id="WP_101184508.1">
    <property type="nucleotide sequence ID" value="NZ_CP031218.1"/>
</dbReference>
<evidence type="ECO:0000256" key="1">
    <source>
        <dbReference type="ARBA" id="ARBA00004651"/>
    </source>
</evidence>
<proteinExistence type="inferred from homology"/>
<comment type="subcellular location">
    <subcellularLocation>
        <location evidence="1 7">Cell membrane</location>
        <topology evidence="1 7">Multi-pass membrane protein</topology>
    </subcellularLocation>
</comment>
<dbReference type="PANTHER" id="PTHR43163:SF6">
    <property type="entry name" value="DIPEPTIDE TRANSPORT SYSTEM PERMEASE PROTEIN DPPB-RELATED"/>
    <property type="match status" value="1"/>
</dbReference>
<dbReference type="Pfam" id="PF19300">
    <property type="entry name" value="BPD_transp_1_N"/>
    <property type="match status" value="1"/>
</dbReference>
<dbReference type="Pfam" id="PF00528">
    <property type="entry name" value="BPD_transp_1"/>
    <property type="match status" value="1"/>
</dbReference>
<dbReference type="CDD" id="cd06261">
    <property type="entry name" value="TM_PBP2"/>
    <property type="match status" value="1"/>
</dbReference>
<dbReference type="PROSITE" id="PS50928">
    <property type="entry name" value="ABC_TM1"/>
    <property type="match status" value="1"/>
</dbReference>
<dbReference type="EMBL" id="NXIF01000023">
    <property type="protein sequence ID" value="PKI81110.1"/>
    <property type="molecule type" value="Genomic_DNA"/>
</dbReference>
<dbReference type="Proteomes" id="UP000233248">
    <property type="component" value="Unassembled WGS sequence"/>
</dbReference>
<feature type="transmembrane region" description="Helical" evidence="7">
    <location>
        <begin position="102"/>
        <end position="125"/>
    </location>
</feature>
<dbReference type="GO" id="GO:0005886">
    <property type="term" value="C:plasma membrane"/>
    <property type="evidence" value="ECO:0007669"/>
    <property type="project" value="UniProtKB-SubCell"/>
</dbReference>
<feature type="transmembrane region" description="Helical" evidence="7">
    <location>
        <begin position="275"/>
        <end position="298"/>
    </location>
</feature>
<keyword evidence="6 7" id="KW-0472">Membrane</keyword>
<dbReference type="GO" id="GO:0055085">
    <property type="term" value="P:transmembrane transport"/>
    <property type="evidence" value="ECO:0007669"/>
    <property type="project" value="InterPro"/>
</dbReference>
<reference evidence="9 10" key="1">
    <citation type="submission" date="2017-09" db="EMBL/GenBank/DDBJ databases">
        <title>Genomics of the genus Arcobacter.</title>
        <authorList>
            <person name="Perez-Cataluna A."/>
            <person name="Figueras M.J."/>
            <person name="Salas-Masso N."/>
        </authorList>
    </citation>
    <scope>NUCLEOTIDE SEQUENCE [LARGE SCALE GENOMIC DNA]</scope>
    <source>
        <strain evidence="9 10">DSM 18005</strain>
    </source>
</reference>
<evidence type="ECO:0000313" key="9">
    <source>
        <dbReference type="EMBL" id="PKI81110.1"/>
    </source>
</evidence>
<gene>
    <name evidence="9" type="ORF">CP960_05995</name>
</gene>
<feature type="transmembrane region" description="Helical" evidence="7">
    <location>
        <begin position="233"/>
        <end position="255"/>
    </location>
</feature>
<dbReference type="KEGG" id="ahs:AHALO_0708"/>
<keyword evidence="2 7" id="KW-0813">Transport</keyword>
<feature type="transmembrane region" description="Helical" evidence="7">
    <location>
        <begin position="176"/>
        <end position="195"/>
    </location>
</feature>
<dbReference type="InterPro" id="IPR035906">
    <property type="entry name" value="MetI-like_sf"/>
</dbReference>
<keyword evidence="3" id="KW-1003">Cell membrane</keyword>
<dbReference type="InterPro" id="IPR045621">
    <property type="entry name" value="BPD_transp_1_N"/>
</dbReference>
<evidence type="ECO:0000256" key="4">
    <source>
        <dbReference type="ARBA" id="ARBA00022692"/>
    </source>
</evidence>
<evidence type="ECO:0000256" key="3">
    <source>
        <dbReference type="ARBA" id="ARBA00022475"/>
    </source>
</evidence>
<dbReference type="InterPro" id="IPR050036">
    <property type="entry name" value="CntB"/>
</dbReference>
<dbReference type="AlphaFoldDB" id="A0A2N1J3H4"/>
<feature type="transmembrane region" description="Helical" evidence="7">
    <location>
        <begin position="9"/>
        <end position="29"/>
    </location>
</feature>
<dbReference type="PANTHER" id="PTHR43163">
    <property type="entry name" value="DIPEPTIDE TRANSPORT SYSTEM PERMEASE PROTEIN DPPB-RELATED"/>
    <property type="match status" value="1"/>
</dbReference>
<name>A0A2N1J3H4_9BACT</name>
<feature type="transmembrane region" description="Helical" evidence="7">
    <location>
        <begin position="137"/>
        <end position="156"/>
    </location>
</feature>